<dbReference type="InterPro" id="IPR023780">
    <property type="entry name" value="Chromo_domain"/>
</dbReference>
<dbReference type="InterPro" id="IPR000953">
    <property type="entry name" value="Chromo/chromo_shadow_dom"/>
</dbReference>
<protein>
    <recommendedName>
        <fullName evidence="1">Chromo domain-containing protein</fullName>
    </recommendedName>
</protein>
<gene>
    <name evidence="2" type="ORF">ROZALSC1DRAFT_24922</name>
</gene>
<reference evidence="3" key="1">
    <citation type="journal article" date="2018" name="Nat. Microbiol.">
        <title>Leveraging single-cell genomics to expand the fungal tree of life.</title>
        <authorList>
            <person name="Ahrendt S.R."/>
            <person name="Quandt C.A."/>
            <person name="Ciobanu D."/>
            <person name="Clum A."/>
            <person name="Salamov A."/>
            <person name="Andreopoulos B."/>
            <person name="Cheng J.F."/>
            <person name="Woyke T."/>
            <person name="Pelin A."/>
            <person name="Henrissat B."/>
            <person name="Reynolds N.K."/>
            <person name="Benny G.L."/>
            <person name="Smith M.E."/>
            <person name="James T.Y."/>
            <person name="Grigoriev I.V."/>
        </authorList>
    </citation>
    <scope>NUCLEOTIDE SEQUENCE [LARGE SCALE GENOMIC DNA]</scope>
    <source>
        <strain evidence="3">CSF55</strain>
    </source>
</reference>
<dbReference type="SUPFAM" id="SSF54160">
    <property type="entry name" value="Chromo domain-like"/>
    <property type="match status" value="1"/>
</dbReference>
<sequence length="223" mass="26038">MSYQHSESEAPSESEIQKRLDYMTSMVYPTIQKLSENHILKEASKFNKSNKLTFFQQGAQVMVKDELRTSKSQPRYTGPFTILRRNQGGVYVLQGPDGSIYNRPPHALKLFRQPAINPGKSAEVGNILDYRLNNITNEDEYLVKWKNQTHSCNSWVSIKDFDNHQPIHLYWKRLHLDHNQQTSTSQFNNLLKRKTTSLIVTLQLDRVQTRGRTRSRAHTKRNH</sequence>
<evidence type="ECO:0000313" key="3">
    <source>
        <dbReference type="Proteomes" id="UP000281549"/>
    </source>
</evidence>
<evidence type="ECO:0000313" key="2">
    <source>
        <dbReference type="EMBL" id="RKP16754.1"/>
    </source>
</evidence>
<dbReference type="EMBL" id="ML006263">
    <property type="protein sequence ID" value="RKP16754.1"/>
    <property type="molecule type" value="Genomic_DNA"/>
</dbReference>
<dbReference type="SMART" id="SM00298">
    <property type="entry name" value="CHROMO"/>
    <property type="match status" value="1"/>
</dbReference>
<dbReference type="AlphaFoldDB" id="A0A4P9YCJ3"/>
<dbReference type="Gene3D" id="2.40.50.40">
    <property type="match status" value="1"/>
</dbReference>
<dbReference type="Proteomes" id="UP000281549">
    <property type="component" value="Unassembled WGS sequence"/>
</dbReference>
<feature type="domain" description="Chromo" evidence="1">
    <location>
        <begin position="122"/>
        <end position="182"/>
    </location>
</feature>
<dbReference type="PROSITE" id="PS50013">
    <property type="entry name" value="CHROMO_2"/>
    <property type="match status" value="1"/>
</dbReference>
<organism evidence="2 3">
    <name type="scientific">Rozella allomycis (strain CSF55)</name>
    <dbReference type="NCBI Taxonomy" id="988480"/>
    <lineage>
        <taxon>Eukaryota</taxon>
        <taxon>Fungi</taxon>
        <taxon>Fungi incertae sedis</taxon>
        <taxon>Cryptomycota</taxon>
        <taxon>Cryptomycota incertae sedis</taxon>
        <taxon>Rozella</taxon>
    </lineage>
</organism>
<dbReference type="Pfam" id="PF00385">
    <property type="entry name" value="Chromo"/>
    <property type="match status" value="1"/>
</dbReference>
<evidence type="ECO:0000259" key="1">
    <source>
        <dbReference type="PROSITE" id="PS50013"/>
    </source>
</evidence>
<accession>A0A4P9YCJ3</accession>
<dbReference type="InterPro" id="IPR016197">
    <property type="entry name" value="Chromo-like_dom_sf"/>
</dbReference>
<proteinExistence type="predicted"/>
<name>A0A4P9YCJ3_ROZAC</name>